<dbReference type="Proteomes" id="UP000000702">
    <property type="component" value="Unassembled WGS sequence"/>
</dbReference>
<feature type="region of interest" description="Disordered" evidence="1">
    <location>
        <begin position="404"/>
        <end position="441"/>
    </location>
</feature>
<feature type="compositionally biased region" description="Low complexity" evidence="1">
    <location>
        <begin position="404"/>
        <end position="417"/>
    </location>
</feature>
<comment type="caution">
    <text evidence="2">The sequence shown here is derived from an EMBL/GenBank/DDBJ whole genome shotgun (WGS) entry which is preliminary data.</text>
</comment>
<feature type="compositionally biased region" description="Pro residues" evidence="1">
    <location>
        <begin position="418"/>
        <end position="429"/>
    </location>
</feature>
<proteinExistence type="predicted"/>
<evidence type="ECO:0000313" key="3">
    <source>
        <dbReference type="Proteomes" id="UP000000702"/>
    </source>
</evidence>
<organism evidence="2 3">
    <name type="scientific">Trypanosoma congolense (strain IL3000)</name>
    <dbReference type="NCBI Taxonomy" id="1068625"/>
    <lineage>
        <taxon>Eukaryota</taxon>
        <taxon>Discoba</taxon>
        <taxon>Euglenozoa</taxon>
        <taxon>Kinetoplastea</taxon>
        <taxon>Metakinetoplastina</taxon>
        <taxon>Trypanosomatida</taxon>
        <taxon>Trypanosomatidae</taxon>
        <taxon>Trypanosoma</taxon>
        <taxon>Nannomonas</taxon>
    </lineage>
</organism>
<keyword evidence="3" id="KW-1185">Reference proteome</keyword>
<protein>
    <submittedName>
        <fullName evidence="2">WGS project CAEQ00000000 data, annotated contig 291</fullName>
    </submittedName>
</protein>
<accession>F9WEN0</accession>
<dbReference type="AlphaFoldDB" id="F9WEN0"/>
<sequence>MTSTPVKLEPAKAKLKCDIISSVDDELVSLRRLMREECRRRLAGCVRKKQSVRKSLEAGPAPVTTHSPIGNAPCGAVGAARKKTSNVGPTALHKYRQELSEVQMEANLGRKRVPWFLARMPNRKLLVRDVRKPQPKNGDVVFTHALQSKLVSRSGTSPGRAAARTCNALQLYKKELRGFSDVYKNSFCRSSTCYRVAACRSEVAIRLIRSKSSGSVQYGTPPSKYDGKRVVFLDSKITGADNIGNAPHCPKNELFKGGSLENSRDVRGIDLTSHTPNPSPILQTQIMFSSCDYKRSELSNEVLSSSVRTGRMRPLETSIETLPFTPEEMVSSVEDNYTERNSLMKQCVSNAGVSFFDVSNRDAIISSLKSAGGHRVTALNCPEEPMRCEPSPLFVELLDQLANASSVTDDASDSTEATPPPRSIHPQPHPFMDTSADTPRG</sequence>
<reference evidence="2 3" key="2">
    <citation type="journal article" date="2012" name="Proc. Natl. Acad. Sci. U.S.A.">
        <title>Antigenic diversity is generated by distinct evolutionary mechanisms in African trypanosome species.</title>
        <authorList>
            <person name="Jackson A.P."/>
            <person name="Berry A."/>
            <person name="Aslett M."/>
            <person name="Allison H.C."/>
            <person name="Burton P."/>
            <person name="Vavrova-Anderson J."/>
            <person name="Brown R."/>
            <person name="Browne H."/>
            <person name="Corton N."/>
            <person name="Hauser H."/>
            <person name="Gamble J."/>
            <person name="Gilderthorp R."/>
            <person name="Marcello L."/>
            <person name="McQuillan J."/>
            <person name="Otto T.D."/>
            <person name="Quail M.A."/>
            <person name="Sanders M.J."/>
            <person name="van Tonder A."/>
            <person name="Ginger M.L."/>
            <person name="Field M.C."/>
            <person name="Barry J.D."/>
            <person name="Hertz-Fowler C."/>
            <person name="Berriman M."/>
        </authorList>
    </citation>
    <scope>NUCLEOTIDE SEQUENCE [LARGE SCALE GENOMIC DNA]</scope>
    <source>
        <strain evidence="2 3">IL3000</strain>
    </source>
</reference>
<reference evidence="3" key="1">
    <citation type="submission" date="2011-07" db="EMBL/GenBank/DDBJ databases">
        <title>Divergent evolution of antigenic variation in African trypanosomes.</title>
        <authorList>
            <person name="Jackson A.P."/>
            <person name="Berry A."/>
            <person name="Allison H.C."/>
            <person name="Burton P."/>
            <person name="Anderson J."/>
            <person name="Aslett M."/>
            <person name="Brown R."/>
            <person name="Corton N."/>
            <person name="Harris D."/>
            <person name="Hauser H."/>
            <person name="Gamble J."/>
            <person name="Gilderthorp R."/>
            <person name="McQuillan J."/>
            <person name="Quail M.A."/>
            <person name="Sanders M."/>
            <person name="Van Tonder A."/>
            <person name="Ginger M.L."/>
            <person name="Donelson J.E."/>
            <person name="Field M.C."/>
            <person name="Barry J.D."/>
            <person name="Berriman M."/>
            <person name="Hertz-Fowler C."/>
        </authorList>
    </citation>
    <scope>NUCLEOTIDE SEQUENCE [LARGE SCALE GENOMIC DNA]</scope>
    <source>
        <strain evidence="3">IL3000</strain>
    </source>
</reference>
<dbReference type="VEuPathDB" id="TriTrypDB:TcIL3000_0_07530"/>
<evidence type="ECO:0000313" key="2">
    <source>
        <dbReference type="EMBL" id="CCD15741.1"/>
    </source>
</evidence>
<dbReference type="OMA" id="KMREECR"/>
<dbReference type="EMBL" id="CAEQ01002038">
    <property type="protein sequence ID" value="CCD15741.1"/>
    <property type="molecule type" value="Genomic_DNA"/>
</dbReference>
<gene>
    <name evidence="2" type="ORF">TCIL3000_0_07530</name>
</gene>
<name>F9WEN0_TRYCI</name>
<evidence type="ECO:0000256" key="1">
    <source>
        <dbReference type="SAM" id="MobiDB-lite"/>
    </source>
</evidence>